<dbReference type="EMBL" id="LEDI01000065">
    <property type="protein sequence ID" value="KLP96786.1"/>
    <property type="molecule type" value="Genomic_DNA"/>
</dbReference>
<name>A0A837LB48_9ENTR</name>
<comment type="caution">
    <text evidence="2">The sequence shown here is derived from an EMBL/GenBank/DDBJ whole genome shotgun (WGS) entry which is preliminary data.</text>
</comment>
<keyword evidence="1" id="KW-0472">Membrane</keyword>
<protein>
    <submittedName>
        <fullName evidence="2">Uncharacterized protein</fullName>
    </submittedName>
</protein>
<gene>
    <name evidence="2" type="ORF">ABF77_16890</name>
</gene>
<keyword evidence="1" id="KW-1133">Transmembrane helix</keyword>
<dbReference type="Proteomes" id="UP000036013">
    <property type="component" value="Unassembled WGS sequence"/>
</dbReference>
<dbReference type="AlphaFoldDB" id="A0A837LB48"/>
<sequence>MHRTCPHTFRILFFRLVVRLFYLIRADFVMIVVMVMGMFTGIFGKITIGMGFKFTLTAGGAEIKLMVLVSNAAVRPVGQDGHPAHGISHLMQYVALVRG</sequence>
<organism evidence="2 3">
    <name type="scientific">Enterobacter roggenkampii</name>
    <dbReference type="NCBI Taxonomy" id="1812935"/>
    <lineage>
        <taxon>Bacteria</taxon>
        <taxon>Pseudomonadati</taxon>
        <taxon>Pseudomonadota</taxon>
        <taxon>Gammaproteobacteria</taxon>
        <taxon>Enterobacterales</taxon>
        <taxon>Enterobacteriaceae</taxon>
        <taxon>Enterobacter</taxon>
        <taxon>Enterobacter cloacae complex</taxon>
    </lineage>
</organism>
<evidence type="ECO:0000313" key="3">
    <source>
        <dbReference type="Proteomes" id="UP000036013"/>
    </source>
</evidence>
<feature type="transmembrane region" description="Helical" evidence="1">
    <location>
        <begin position="20"/>
        <end position="43"/>
    </location>
</feature>
<accession>A0A837LB48</accession>
<evidence type="ECO:0000256" key="1">
    <source>
        <dbReference type="SAM" id="Phobius"/>
    </source>
</evidence>
<keyword evidence="1" id="KW-0812">Transmembrane</keyword>
<reference evidence="2 3" key="1">
    <citation type="submission" date="2015-06" db="EMBL/GenBank/DDBJ databases">
        <authorList>
            <person name="Adams M."/>
            <person name="Sutton G."/>
            <person name="Nelson K."/>
            <person name="Bonomo R."/>
            <person name="McCorrison J."/>
            <person name="Sanka R."/>
            <person name="Brinkac L."/>
            <person name="Nierman W."/>
        </authorList>
    </citation>
    <scope>NUCLEOTIDE SEQUENCE [LARGE SCALE GENOMIC DNA]</scope>
    <source>
        <strain evidence="2 3">GN02692</strain>
    </source>
</reference>
<proteinExistence type="predicted"/>
<evidence type="ECO:0000313" key="2">
    <source>
        <dbReference type="EMBL" id="KLP96786.1"/>
    </source>
</evidence>